<evidence type="ECO:0000259" key="11">
    <source>
        <dbReference type="PROSITE" id="PS51192"/>
    </source>
</evidence>
<dbReference type="Pfam" id="PF22679">
    <property type="entry name" value="T1R_D3-like"/>
    <property type="match status" value="1"/>
</dbReference>
<comment type="catalytic activity">
    <reaction evidence="1 10">
        <text>Endonucleolytic cleavage of DNA to give random double-stranded fragments with terminal 5'-phosphates, ATP is simultaneously hydrolyzed.</text>
        <dbReference type="EC" id="3.1.21.3"/>
    </reaction>
</comment>
<dbReference type="CDD" id="cd22332">
    <property type="entry name" value="HsdR_N"/>
    <property type="match status" value="1"/>
</dbReference>
<evidence type="ECO:0000256" key="4">
    <source>
        <dbReference type="ARBA" id="ARBA00022741"/>
    </source>
</evidence>
<dbReference type="InterPro" id="IPR021810">
    <property type="entry name" value="T1RH-like_C"/>
</dbReference>
<dbReference type="InterPro" id="IPR027417">
    <property type="entry name" value="P-loop_NTPase"/>
</dbReference>
<comment type="caution">
    <text evidence="12">The sequence shown here is derived from an EMBL/GenBank/DDBJ whole genome shotgun (WGS) entry which is preliminary data.</text>
</comment>
<keyword evidence="6" id="KW-0255">Endonuclease</keyword>
<proteinExistence type="inferred from homology"/>
<gene>
    <name evidence="12" type="ORF">DYBT9275_06141</name>
</gene>
<keyword evidence="3" id="KW-0540">Nuclease</keyword>
<dbReference type="InterPro" id="IPR014001">
    <property type="entry name" value="Helicase_ATP-bd"/>
</dbReference>
<evidence type="ECO:0000256" key="8">
    <source>
        <dbReference type="ARBA" id="ARBA00022840"/>
    </source>
</evidence>
<evidence type="ECO:0000256" key="9">
    <source>
        <dbReference type="ARBA" id="ARBA00023125"/>
    </source>
</evidence>
<keyword evidence="13" id="KW-1185">Reference proteome</keyword>
<dbReference type="GO" id="GO:0003677">
    <property type="term" value="F:DNA binding"/>
    <property type="evidence" value="ECO:0007669"/>
    <property type="project" value="UniProtKB-KW"/>
</dbReference>
<dbReference type="CDD" id="cd18800">
    <property type="entry name" value="SF2_C_EcoR124I-like"/>
    <property type="match status" value="1"/>
</dbReference>
<reference evidence="12" key="1">
    <citation type="submission" date="2021-04" db="EMBL/GenBank/DDBJ databases">
        <authorList>
            <person name="Rodrigo-Torres L."/>
            <person name="Arahal R. D."/>
            <person name="Lucena T."/>
        </authorList>
    </citation>
    <scope>NUCLEOTIDE SEQUENCE</scope>
    <source>
        <strain evidence="12">CECT 9275</strain>
    </source>
</reference>
<dbReference type="SUPFAM" id="SSF52540">
    <property type="entry name" value="P-loop containing nucleoside triphosphate hydrolases"/>
    <property type="match status" value="1"/>
</dbReference>
<dbReference type="PANTHER" id="PTHR30195:SF15">
    <property type="entry name" value="TYPE I RESTRICTION ENZYME HINDI ENDONUCLEASE SUBUNIT"/>
    <property type="match status" value="1"/>
</dbReference>
<dbReference type="EC" id="3.1.21.3" evidence="10"/>
<keyword evidence="9 10" id="KW-0238">DNA-binding</keyword>
<dbReference type="InterPro" id="IPR007409">
    <property type="entry name" value="Restrct_endonuc_type1_HsdR_N"/>
</dbReference>
<comment type="function">
    <text evidence="10">Subunit R is required for both nuclease and ATPase activities, but not for modification.</text>
</comment>
<dbReference type="EMBL" id="CAJRAF010000004">
    <property type="protein sequence ID" value="CAG5019059.1"/>
    <property type="molecule type" value="Genomic_DNA"/>
</dbReference>
<comment type="similarity">
    <text evidence="2 10">Belongs to the HsdR family.</text>
</comment>
<dbReference type="Pfam" id="PF18766">
    <property type="entry name" value="SWI2_SNF2"/>
    <property type="match status" value="1"/>
</dbReference>
<protein>
    <recommendedName>
        <fullName evidence="10">Type I restriction enzyme endonuclease subunit</fullName>
        <shortName evidence="10">R protein</shortName>
        <ecNumber evidence="10">3.1.21.3</ecNumber>
    </recommendedName>
</protein>
<dbReference type="GO" id="GO:0005524">
    <property type="term" value="F:ATP binding"/>
    <property type="evidence" value="ECO:0007669"/>
    <property type="project" value="UniProtKB-KW"/>
</dbReference>
<dbReference type="GO" id="GO:0009307">
    <property type="term" value="P:DNA restriction-modification system"/>
    <property type="evidence" value="ECO:0007669"/>
    <property type="project" value="UniProtKB-KW"/>
</dbReference>
<dbReference type="Pfam" id="PF11867">
    <property type="entry name" value="T1RH-like_C"/>
    <property type="match status" value="1"/>
</dbReference>
<name>A0A916JJC8_9BACT</name>
<dbReference type="PROSITE" id="PS51192">
    <property type="entry name" value="HELICASE_ATP_BIND_1"/>
    <property type="match status" value="1"/>
</dbReference>
<dbReference type="InterPro" id="IPR051268">
    <property type="entry name" value="Type-I_R_enzyme_R_subunit"/>
</dbReference>
<keyword evidence="4 10" id="KW-0547">Nucleotide-binding</keyword>
<dbReference type="InterPro" id="IPR004473">
    <property type="entry name" value="Restrct_endonuc_typeI_HsdR"/>
</dbReference>
<dbReference type="Gene3D" id="3.90.1570.50">
    <property type="match status" value="1"/>
</dbReference>
<dbReference type="AlphaFoldDB" id="A0A916JJC8"/>
<organism evidence="12 13">
    <name type="scientific">Dyadobacter helix</name>
    <dbReference type="NCBI Taxonomy" id="2822344"/>
    <lineage>
        <taxon>Bacteria</taxon>
        <taxon>Pseudomonadati</taxon>
        <taxon>Bacteroidota</taxon>
        <taxon>Cytophagia</taxon>
        <taxon>Cytophagales</taxon>
        <taxon>Spirosomataceae</taxon>
        <taxon>Dyadobacter</taxon>
    </lineage>
</organism>
<dbReference type="Proteomes" id="UP000680038">
    <property type="component" value="Unassembled WGS sequence"/>
</dbReference>
<evidence type="ECO:0000256" key="5">
    <source>
        <dbReference type="ARBA" id="ARBA00022747"/>
    </source>
</evidence>
<accession>A0A916JJC8</accession>
<dbReference type="GO" id="GO:0009035">
    <property type="term" value="F:type I site-specific deoxyribonuclease activity"/>
    <property type="evidence" value="ECO:0007669"/>
    <property type="project" value="UniProtKB-EC"/>
</dbReference>
<keyword evidence="8 10" id="KW-0067">ATP-binding</keyword>
<feature type="domain" description="Helicase ATP-binding" evidence="11">
    <location>
        <begin position="235"/>
        <end position="406"/>
    </location>
</feature>
<evidence type="ECO:0000256" key="1">
    <source>
        <dbReference type="ARBA" id="ARBA00000851"/>
    </source>
</evidence>
<dbReference type="CDD" id="cd18030">
    <property type="entry name" value="DEXHc_RE_I_HsdR"/>
    <property type="match status" value="1"/>
</dbReference>
<evidence type="ECO:0000256" key="10">
    <source>
        <dbReference type="RuleBase" id="RU364115"/>
    </source>
</evidence>
<dbReference type="Gene3D" id="3.40.50.300">
    <property type="entry name" value="P-loop containing nucleotide triphosphate hydrolases"/>
    <property type="match status" value="2"/>
</dbReference>
<evidence type="ECO:0000256" key="2">
    <source>
        <dbReference type="ARBA" id="ARBA00008598"/>
    </source>
</evidence>
<dbReference type="Pfam" id="PF04313">
    <property type="entry name" value="HSDR_N"/>
    <property type="match status" value="1"/>
</dbReference>
<dbReference type="RefSeq" id="WP_215242418.1">
    <property type="nucleotide sequence ID" value="NZ_CAJRAF010000004.1"/>
</dbReference>
<sequence length="984" mass="111406">MRTSNLLLFENNEAFHQMLTDGIDVKFSIGDGKTRTDKVWLVDFGAPENNEFLAVNQLTIVENHVNKRPDIVLFVNGLPLVVLEIKNAPNEKADIRAAFNQLQTYKQVIPSLFTYNAFMIVTDGWFAKAGTLSSDYSRFMEWKTADGINIVDTETTPEMEPMLQGLLNKKTLLDVIRHFIVYERAKEQTIKKIAAYHQYYAVNKAIESTIRASAVPAFNSFAEPPAKYGKQDVTEQFPGDKRAGVVWHTQGSGKSLSMVFYAGKLVLAPEMNNPTVVILTDRNDLDQQLYETFTACSQLLRQTPVQAGTRDDLKNLLSVASGGVVFTTIQKFMPEEQGGKYPQLSNRSNVVVIADEAHRSQYDFIDGFAKHMRDALPNASFIGFTGTPIEKEDKNTKSVFGNYIDVYDIQQAVKDGATVRIYYESRLAKIELSEADQEILDARVEEVTEDDELTDKQKRFAKWTSKEAVLGSEKRLKQVALDLIMHFETRIESAEGKGMIVSMSRRTCVELHKQIILLRPDWYDSADDKGVIKVIMTGSASDPLDWQEHIRNKPRRKAIGDRLKDPSDPLKLVIVRDMWLTGFDAPVLHTLYIDKPMNGHNLMQAIARVNRVFGDKPGGLVVDYIGIAQDLKKALAIYTEANGKGKLTFDQSEAVDKMLDLYEIVVQLFGTFDYRKYFALQPREKLNFILEASNYILGLKDEDGVTGKKRFNYHVGRLSQAFGLVGTTEEAKEIRNDLAFFQAIKARFSKFDENKKKKSNEEIETAIRQIINDAIISNEVIDVFDAAGINKPSIEILNDDFLEQIKGMPRKNLALELLKRLLNDELKMRSATNLVQSRKFSEMLADAVKRYQSGLIEAAQVMDELLQLAKDIREADKRGEKLNLRQDELAFYDALADNPTAETILGDDTLKAIAHELVDSVRRNTSIDWQLKESVQAKLRVLVKRILRKYKYPPDDPATGEYNVSVNKVLSQAELLADFWTNQA</sequence>
<evidence type="ECO:0000313" key="12">
    <source>
        <dbReference type="EMBL" id="CAG5019059.1"/>
    </source>
</evidence>
<dbReference type="NCBIfam" id="TIGR00348">
    <property type="entry name" value="hsdR"/>
    <property type="match status" value="1"/>
</dbReference>
<evidence type="ECO:0000256" key="7">
    <source>
        <dbReference type="ARBA" id="ARBA00022801"/>
    </source>
</evidence>
<dbReference type="InterPro" id="IPR040980">
    <property type="entry name" value="SWI2_SNF2"/>
</dbReference>
<comment type="subunit">
    <text evidence="10">The type I restriction/modification system is composed of three polypeptides R, M and S.</text>
</comment>
<dbReference type="SMART" id="SM00487">
    <property type="entry name" value="DEXDc"/>
    <property type="match status" value="1"/>
</dbReference>
<keyword evidence="7 10" id="KW-0378">Hydrolase</keyword>
<evidence type="ECO:0000256" key="3">
    <source>
        <dbReference type="ARBA" id="ARBA00022722"/>
    </source>
</evidence>
<dbReference type="InterPro" id="IPR055180">
    <property type="entry name" value="HsdR_RecA-like_helicase_dom_2"/>
</dbReference>
<evidence type="ECO:0000313" key="13">
    <source>
        <dbReference type="Proteomes" id="UP000680038"/>
    </source>
</evidence>
<dbReference type="PANTHER" id="PTHR30195">
    <property type="entry name" value="TYPE I SITE-SPECIFIC DEOXYRIBONUCLEASE PROTEIN SUBUNIT M AND R"/>
    <property type="match status" value="1"/>
</dbReference>
<evidence type="ECO:0000256" key="6">
    <source>
        <dbReference type="ARBA" id="ARBA00022759"/>
    </source>
</evidence>
<keyword evidence="5 10" id="KW-0680">Restriction system</keyword>